<evidence type="ECO:0000313" key="6">
    <source>
        <dbReference type="EMBL" id="MBM6401951.1"/>
    </source>
</evidence>
<keyword evidence="4" id="KW-1133">Transmembrane helix</keyword>
<evidence type="ECO:0000256" key="3">
    <source>
        <dbReference type="SAM" id="MobiDB-lite"/>
    </source>
</evidence>
<dbReference type="EMBL" id="JAFDVD010000020">
    <property type="protein sequence ID" value="MBM6401951.1"/>
    <property type="molecule type" value="Genomic_DNA"/>
</dbReference>
<feature type="transmembrane region" description="Helical" evidence="4">
    <location>
        <begin position="21"/>
        <end position="44"/>
    </location>
</feature>
<evidence type="ECO:0000256" key="4">
    <source>
        <dbReference type="SAM" id="Phobius"/>
    </source>
</evidence>
<comment type="caution">
    <text evidence="6">The sequence shown here is derived from an EMBL/GenBank/DDBJ whole genome shotgun (WGS) entry which is preliminary data.</text>
</comment>
<dbReference type="Gene3D" id="2.60.40.10">
    <property type="entry name" value="Immunoglobulins"/>
    <property type="match status" value="2"/>
</dbReference>
<feature type="region of interest" description="Disordered" evidence="3">
    <location>
        <begin position="381"/>
        <end position="480"/>
    </location>
</feature>
<dbReference type="Pfam" id="PF00041">
    <property type="entry name" value="fn3"/>
    <property type="match status" value="1"/>
</dbReference>
<keyword evidence="7" id="KW-1185">Reference proteome</keyword>
<accession>A0ABS2CS12</accession>
<keyword evidence="1" id="KW-0378">Hydrolase</keyword>
<proteinExistence type="predicted"/>
<reference evidence="6" key="1">
    <citation type="submission" date="2021-02" db="EMBL/GenBank/DDBJ databases">
        <title>Phycicoccus sp. MQZ13P-5T, whole genome shotgun sequence.</title>
        <authorList>
            <person name="Tuo L."/>
        </authorList>
    </citation>
    <scope>NUCLEOTIDE SEQUENCE</scope>
    <source>
        <strain evidence="6">MQZ13P-5</strain>
    </source>
</reference>
<evidence type="ECO:0000256" key="1">
    <source>
        <dbReference type="ARBA" id="ARBA00023295"/>
    </source>
</evidence>
<feature type="compositionally biased region" description="Basic and acidic residues" evidence="3">
    <location>
        <begin position="381"/>
        <end position="414"/>
    </location>
</feature>
<feature type="domain" description="Fibronectin type-III" evidence="5">
    <location>
        <begin position="554"/>
        <end position="649"/>
    </location>
</feature>
<name>A0ABS2CS12_9MICO</name>
<dbReference type="Proteomes" id="UP001430172">
    <property type="component" value="Unassembled WGS sequence"/>
</dbReference>
<feature type="domain" description="Fibronectin type-III" evidence="5">
    <location>
        <begin position="460"/>
        <end position="550"/>
    </location>
</feature>
<dbReference type="SUPFAM" id="SSF49265">
    <property type="entry name" value="Fibronectin type III"/>
    <property type="match status" value="1"/>
</dbReference>
<dbReference type="RefSeq" id="WP_204132425.1">
    <property type="nucleotide sequence ID" value="NZ_JAFDVD010000020.1"/>
</dbReference>
<evidence type="ECO:0000313" key="7">
    <source>
        <dbReference type="Proteomes" id="UP001430172"/>
    </source>
</evidence>
<keyword evidence="4" id="KW-0472">Membrane</keyword>
<dbReference type="InterPro" id="IPR013783">
    <property type="entry name" value="Ig-like_fold"/>
</dbReference>
<keyword evidence="1" id="KW-0326">Glycosidase</keyword>
<protein>
    <recommendedName>
        <fullName evidence="5">Fibronectin type-III domain-containing protein</fullName>
    </recommendedName>
</protein>
<keyword evidence="2" id="KW-0119">Carbohydrate metabolism</keyword>
<organism evidence="6 7">
    <name type="scientific">Phycicoccus sonneratiae</name>
    <dbReference type="NCBI Taxonomy" id="2807628"/>
    <lineage>
        <taxon>Bacteria</taxon>
        <taxon>Bacillati</taxon>
        <taxon>Actinomycetota</taxon>
        <taxon>Actinomycetes</taxon>
        <taxon>Micrococcales</taxon>
        <taxon>Intrasporangiaceae</taxon>
        <taxon>Phycicoccus</taxon>
    </lineage>
</organism>
<keyword evidence="4" id="KW-0812">Transmembrane</keyword>
<sequence length="772" mass="77802">MRLLPQRLVPPMLRRSRDRGSAEIGVALVAAAVVAGSLVGTGVARTAVEVTDGVTWLADSPTGQVVEINPSTLEPQSAALVGLPGQQLVLSQDRGRLVVANRATGALTSIDLATLLASGRRDATPGDAVTVLLDHGRAFLVDRGVGLVASIDPVTLATRGRVWLAPKGLRDATIDGKGSMWVASGDDALTRLTWSEASLAFTSEETHALTRVGTTVRLVAHERGVTAVSPSTGAIVQVGTGHDLVSAAPQMRGPISPAQSSSSSLVPVSVPERDVVVIVRDGATVSEVRTAALGCPRPGAPVELHGVVYVPCPSTGRVIRLDGNGAKAGPDILTGKGAPELVVDDGALLVNVPGSTKGVKVSADGTTTSFVRFDETIKPADVDRDPAKDDKKAEEKAKKDREKDRDRPKKDPPRYDPGSGGLPTNTPDGPKPTHTSTRTTTPTPGGTGGSEEPPSAPTPAPKAPVITDARATGSGSASVTWTQPGAGASSYDVLVGGSVAVTVSGSTTSTTLTGLATGSTVQITVRGTYAGGRTVASAPAAVTPAGAPGAPGGVALSETARSRTSATFAVSWNAAGDNGSAVTRYAVSATGAHGSDTWSGSTRSASVTVPCDSGSASCGSVSVSVTATNAVGTGPAGTASAAVSPTPGLALPPAGATVVASQVSEGADDEFDYERVTTLTLTPPAGWASFGGVCSVRYTTAYTSGPATVPCSATSLQVTSTRLSEASRRSNHGVVIRAYDPATPGTYVESATFTWSLVWPIDVCGTGGKICP</sequence>
<dbReference type="InterPro" id="IPR003961">
    <property type="entry name" value="FN3_dom"/>
</dbReference>
<dbReference type="SUPFAM" id="SSF51004">
    <property type="entry name" value="C-terminal (heme d1) domain of cytochrome cd1-nitrite reductase"/>
    <property type="match status" value="1"/>
</dbReference>
<keyword evidence="2" id="KW-0624">Polysaccharide degradation</keyword>
<evidence type="ECO:0000259" key="5">
    <source>
        <dbReference type="PROSITE" id="PS50853"/>
    </source>
</evidence>
<dbReference type="InterPro" id="IPR011048">
    <property type="entry name" value="Haem_d1_sf"/>
</dbReference>
<dbReference type="InterPro" id="IPR036116">
    <property type="entry name" value="FN3_sf"/>
</dbReference>
<feature type="compositionally biased region" description="Low complexity" evidence="3">
    <location>
        <begin position="432"/>
        <end position="444"/>
    </location>
</feature>
<evidence type="ECO:0000256" key="2">
    <source>
        <dbReference type="ARBA" id="ARBA00023326"/>
    </source>
</evidence>
<gene>
    <name evidence="6" type="ORF">JQN70_16250</name>
</gene>
<dbReference type="PROSITE" id="PS50853">
    <property type="entry name" value="FN3"/>
    <property type="match status" value="2"/>
</dbReference>
<dbReference type="SMART" id="SM00060">
    <property type="entry name" value="FN3"/>
    <property type="match status" value="2"/>
</dbReference>